<sequence>MVDVMGHLAMALLWAFPAWALWEERVAPLFVGFAVTTAMLPDVDLVLRAVLPIQHHGVTHTIVFVTAVALVAGGVIEYGLRSRLERVWLGERGYRLTAGTLFVFVTAALLFGGYSHLFADMLSAPDIAPPVNPFWPFFDKPWSVDVIWYNSRMWNAGLLVVAVVLHVLAATAELSVPHRWGLERSE</sequence>
<name>A0ABU2FVX3_9EURY</name>
<evidence type="ECO:0000313" key="3">
    <source>
        <dbReference type="Proteomes" id="UP001268864"/>
    </source>
</evidence>
<feature type="transmembrane region" description="Helical" evidence="1">
    <location>
        <begin position="101"/>
        <end position="119"/>
    </location>
</feature>
<comment type="caution">
    <text evidence="2">The sequence shown here is derived from an EMBL/GenBank/DDBJ whole genome shotgun (WGS) entry which is preliminary data.</text>
</comment>
<dbReference type="InterPro" id="IPR007404">
    <property type="entry name" value="YdjM-like"/>
</dbReference>
<keyword evidence="1" id="KW-0472">Membrane</keyword>
<proteinExistence type="predicted"/>
<keyword evidence="3" id="KW-1185">Reference proteome</keyword>
<protein>
    <submittedName>
        <fullName evidence="2">Metal-dependent hydrolase</fullName>
    </submittedName>
</protein>
<evidence type="ECO:0000256" key="1">
    <source>
        <dbReference type="SAM" id="Phobius"/>
    </source>
</evidence>
<dbReference type="Proteomes" id="UP001268864">
    <property type="component" value="Unassembled WGS sequence"/>
</dbReference>
<organism evidence="2 3">
    <name type="scientific">Haloarcula onubensis</name>
    <dbReference type="NCBI Taxonomy" id="2950539"/>
    <lineage>
        <taxon>Archaea</taxon>
        <taxon>Methanobacteriati</taxon>
        <taxon>Methanobacteriota</taxon>
        <taxon>Stenosarchaea group</taxon>
        <taxon>Halobacteria</taxon>
        <taxon>Halobacteriales</taxon>
        <taxon>Haloarculaceae</taxon>
        <taxon>Haloarcula</taxon>
    </lineage>
</organism>
<reference evidence="2 3" key="1">
    <citation type="submission" date="2022-06" db="EMBL/GenBank/DDBJ databases">
        <title>Halomicroarcula sp. a new haloarchaeum isolate from saline soil.</title>
        <authorList>
            <person name="Strakova D."/>
            <person name="Galisteo C."/>
            <person name="Sanchez-Porro C."/>
            <person name="Ventosa A."/>
        </authorList>
    </citation>
    <scope>NUCLEOTIDE SEQUENCE [LARGE SCALE GENOMIC DNA]</scope>
    <source>
        <strain evidence="2 3">S3CR25-11</strain>
    </source>
</reference>
<keyword evidence="1" id="KW-0812">Transmembrane</keyword>
<dbReference type="Pfam" id="PF04307">
    <property type="entry name" value="YdjM"/>
    <property type="match status" value="1"/>
</dbReference>
<dbReference type="EMBL" id="JAMQOS010000009">
    <property type="protein sequence ID" value="MDS0284599.1"/>
    <property type="molecule type" value="Genomic_DNA"/>
</dbReference>
<keyword evidence="2" id="KW-0378">Hydrolase</keyword>
<accession>A0ABU2FVX3</accession>
<evidence type="ECO:0000313" key="2">
    <source>
        <dbReference type="EMBL" id="MDS0284599.1"/>
    </source>
</evidence>
<gene>
    <name evidence="2" type="ORF">NDI86_21095</name>
</gene>
<feature type="transmembrane region" description="Helical" evidence="1">
    <location>
        <begin position="153"/>
        <end position="176"/>
    </location>
</feature>
<keyword evidence="1" id="KW-1133">Transmembrane helix</keyword>
<feature type="transmembrane region" description="Helical" evidence="1">
    <location>
        <begin position="61"/>
        <end position="80"/>
    </location>
</feature>
<dbReference type="GO" id="GO:0016787">
    <property type="term" value="F:hydrolase activity"/>
    <property type="evidence" value="ECO:0007669"/>
    <property type="project" value="UniProtKB-KW"/>
</dbReference>
<dbReference type="RefSeq" id="WP_310902265.1">
    <property type="nucleotide sequence ID" value="NZ_JAMQOS010000009.1"/>
</dbReference>